<evidence type="ECO:0000313" key="7">
    <source>
        <dbReference type="Proteomes" id="UP000414364"/>
    </source>
</evidence>
<sequence>MKFSARRSAVVIAALAMAATGALSLNQTKADAATVATVNSGTTARLYTNQGKLITNRALSPNSPWAVGEIITINGAKYYQVATNEYLKASDSTLNNGATNTNGNAVGTIVNGDAPIYYTTTKGEMPAARNLANGSQWQVTRAIRDNTGTTYYEVAPNQWISSNNMSVNKSIEPQNIENKFIGITNNKNADQTDQNQSQTPDVSAVEAAIFQSINDERATKGIAALTQNSALTNTAEIRAKELSTKFDHVRPNGQTCFTAFPSGGGTEEENIAEGYTGTASEIASKIMDSFRAENFTPSHYTNVMSSDVTTVGVGVYQDGNGTYFFAIR</sequence>
<accession>A0A5P0ZMC7</accession>
<evidence type="ECO:0000313" key="6">
    <source>
        <dbReference type="Proteomes" id="UP000371423"/>
    </source>
</evidence>
<feature type="domain" description="S-layer protein C-terminal" evidence="3">
    <location>
        <begin position="43"/>
        <end position="90"/>
    </location>
</feature>
<dbReference type="Pfam" id="PF00188">
    <property type="entry name" value="CAP"/>
    <property type="match status" value="1"/>
</dbReference>
<dbReference type="InterPro" id="IPR014044">
    <property type="entry name" value="CAP_dom"/>
</dbReference>
<dbReference type="Proteomes" id="UP000371423">
    <property type="component" value="Unassembled WGS sequence"/>
</dbReference>
<feature type="chain" id="PRO_5044622341" description="SCP domain-containing protein" evidence="1">
    <location>
        <begin position="19"/>
        <end position="328"/>
    </location>
</feature>
<feature type="domain" description="SCP" evidence="2">
    <location>
        <begin position="212"/>
        <end position="325"/>
    </location>
</feature>
<organism evidence="4 7">
    <name type="scientific">Companilactobacillus halodurans</name>
    <dbReference type="NCBI Taxonomy" id="2584183"/>
    <lineage>
        <taxon>Bacteria</taxon>
        <taxon>Bacillati</taxon>
        <taxon>Bacillota</taxon>
        <taxon>Bacilli</taxon>
        <taxon>Lactobacillales</taxon>
        <taxon>Lactobacillaceae</taxon>
        <taxon>Companilactobacillus</taxon>
    </lineage>
</organism>
<evidence type="ECO:0000313" key="4">
    <source>
        <dbReference type="EMBL" id="MQS75336.1"/>
    </source>
</evidence>
<dbReference type="RefSeq" id="WP_153384746.1">
    <property type="nucleotide sequence ID" value="NZ_VDFO01000018.1"/>
</dbReference>
<evidence type="ECO:0008006" key="8">
    <source>
        <dbReference type="Google" id="ProtNLM"/>
    </source>
</evidence>
<dbReference type="SUPFAM" id="SSF55797">
    <property type="entry name" value="PR-1-like"/>
    <property type="match status" value="1"/>
</dbReference>
<dbReference type="PANTHER" id="PTHR31157">
    <property type="entry name" value="SCP DOMAIN-CONTAINING PROTEIN"/>
    <property type="match status" value="1"/>
</dbReference>
<gene>
    <name evidence="5" type="ORF">FHL05_05860</name>
    <name evidence="4" type="ORF">FHL06_02865</name>
</gene>
<evidence type="ECO:0000256" key="1">
    <source>
        <dbReference type="SAM" id="SignalP"/>
    </source>
</evidence>
<dbReference type="PANTHER" id="PTHR31157:SF1">
    <property type="entry name" value="SCP DOMAIN-CONTAINING PROTEIN"/>
    <property type="match status" value="1"/>
</dbReference>
<dbReference type="OrthoDB" id="2321897at2"/>
<dbReference type="InterPro" id="IPR024968">
    <property type="entry name" value="SlpA_C_lactobacillus"/>
</dbReference>
<evidence type="ECO:0000313" key="5">
    <source>
        <dbReference type="EMBL" id="MQS97413.1"/>
    </source>
</evidence>
<dbReference type="Gene3D" id="3.40.33.10">
    <property type="entry name" value="CAP"/>
    <property type="match status" value="1"/>
</dbReference>
<name>A0A5P0ZMC7_9LACO</name>
<proteinExistence type="predicted"/>
<dbReference type="Pfam" id="PF03217">
    <property type="entry name" value="SlpA"/>
    <property type="match status" value="1"/>
</dbReference>
<protein>
    <recommendedName>
        <fullName evidence="8">SCP domain-containing protein</fullName>
    </recommendedName>
</protein>
<dbReference type="AlphaFoldDB" id="A0A5P0ZMC7"/>
<keyword evidence="6" id="KW-1185">Reference proteome</keyword>
<dbReference type="InterPro" id="IPR035940">
    <property type="entry name" value="CAP_sf"/>
</dbReference>
<dbReference type="Proteomes" id="UP000414364">
    <property type="component" value="Unassembled WGS sequence"/>
</dbReference>
<dbReference type="EMBL" id="VDFO01000018">
    <property type="protein sequence ID" value="MQS97413.1"/>
    <property type="molecule type" value="Genomic_DNA"/>
</dbReference>
<evidence type="ECO:0000259" key="3">
    <source>
        <dbReference type="Pfam" id="PF03217"/>
    </source>
</evidence>
<reference evidence="6 7" key="1">
    <citation type="journal article" date="2019" name="Syst. Appl. Microbiol.">
        <title>Polyphasic characterization of two novel Lactobacillus spp. isolated from blown salami packages: Description of Lactobacillus halodurans sp. nov. and Lactobacillus salsicarnum sp. nov.</title>
        <authorList>
            <person name="Schuster J.A."/>
            <person name="Klingl A."/>
            <person name="Vogel R.F."/>
            <person name="Ehrmann M.A."/>
        </authorList>
    </citation>
    <scope>NUCLEOTIDE SEQUENCE [LARGE SCALE GENOMIC DNA]</scope>
    <source>
        <strain evidence="5 6">TMW 1.1920</strain>
        <strain evidence="4 7">TMW 1.2172</strain>
    </source>
</reference>
<dbReference type="CDD" id="cd05379">
    <property type="entry name" value="CAP_bacterial"/>
    <property type="match status" value="1"/>
</dbReference>
<dbReference type="EMBL" id="VDFP01000003">
    <property type="protein sequence ID" value="MQS75336.1"/>
    <property type="molecule type" value="Genomic_DNA"/>
</dbReference>
<evidence type="ECO:0000259" key="2">
    <source>
        <dbReference type="Pfam" id="PF00188"/>
    </source>
</evidence>
<comment type="caution">
    <text evidence="4">The sequence shown here is derived from an EMBL/GenBank/DDBJ whole genome shotgun (WGS) entry which is preliminary data.</text>
</comment>
<feature type="signal peptide" evidence="1">
    <location>
        <begin position="1"/>
        <end position="18"/>
    </location>
</feature>
<keyword evidence="1" id="KW-0732">Signal</keyword>